<proteinExistence type="predicted"/>
<protein>
    <submittedName>
        <fullName evidence="2">Uncharacterized protein</fullName>
    </submittedName>
</protein>
<accession>A0A8H6X736</accession>
<feature type="transmembrane region" description="Helical" evidence="1">
    <location>
        <begin position="20"/>
        <end position="37"/>
    </location>
</feature>
<dbReference type="AlphaFoldDB" id="A0A8H6X736"/>
<comment type="caution">
    <text evidence="2">The sequence shown here is derived from an EMBL/GenBank/DDBJ whole genome shotgun (WGS) entry which is preliminary data.</text>
</comment>
<name>A0A8H6X736_9AGAR</name>
<dbReference type="OrthoDB" id="2948624at2759"/>
<keyword evidence="1" id="KW-0472">Membrane</keyword>
<keyword evidence="1" id="KW-0812">Transmembrane</keyword>
<gene>
    <name evidence="2" type="ORF">MSAN_02353900</name>
</gene>
<evidence type="ECO:0000256" key="1">
    <source>
        <dbReference type="SAM" id="Phobius"/>
    </source>
</evidence>
<evidence type="ECO:0000313" key="2">
    <source>
        <dbReference type="EMBL" id="KAF7335206.1"/>
    </source>
</evidence>
<keyword evidence="3" id="KW-1185">Reference proteome</keyword>
<keyword evidence="1" id="KW-1133">Transmembrane helix</keyword>
<sequence>MYDPLSASLILGAISLIPYNRYILWTLGLASFILYGIDRQRPPKKLALLEASIDAVGETLELAKATCTMQYVELADIAREFYELRLSVSNLKSRLLETHNVSTWKQFVDSVRHSTEMWQSIRKCGKNAKEIRTSILRIIEAERQRELLEDIQTSREIISSLTRRASAVNRRVASAITSYESM</sequence>
<organism evidence="2 3">
    <name type="scientific">Mycena sanguinolenta</name>
    <dbReference type="NCBI Taxonomy" id="230812"/>
    <lineage>
        <taxon>Eukaryota</taxon>
        <taxon>Fungi</taxon>
        <taxon>Dikarya</taxon>
        <taxon>Basidiomycota</taxon>
        <taxon>Agaricomycotina</taxon>
        <taxon>Agaricomycetes</taxon>
        <taxon>Agaricomycetidae</taxon>
        <taxon>Agaricales</taxon>
        <taxon>Marasmiineae</taxon>
        <taxon>Mycenaceae</taxon>
        <taxon>Mycena</taxon>
    </lineage>
</organism>
<dbReference type="Proteomes" id="UP000623467">
    <property type="component" value="Unassembled WGS sequence"/>
</dbReference>
<reference evidence="2" key="1">
    <citation type="submission" date="2020-05" db="EMBL/GenBank/DDBJ databases">
        <title>Mycena genomes resolve the evolution of fungal bioluminescence.</title>
        <authorList>
            <person name="Tsai I.J."/>
        </authorList>
    </citation>
    <scope>NUCLEOTIDE SEQUENCE</scope>
    <source>
        <strain evidence="2">160909Yilan</strain>
    </source>
</reference>
<dbReference type="EMBL" id="JACAZH010000042">
    <property type="protein sequence ID" value="KAF7335206.1"/>
    <property type="molecule type" value="Genomic_DNA"/>
</dbReference>
<evidence type="ECO:0000313" key="3">
    <source>
        <dbReference type="Proteomes" id="UP000623467"/>
    </source>
</evidence>